<feature type="compositionally biased region" description="Basic residues" evidence="1">
    <location>
        <begin position="1"/>
        <end position="11"/>
    </location>
</feature>
<dbReference type="GO" id="GO:0035091">
    <property type="term" value="F:phosphatidylinositol binding"/>
    <property type="evidence" value="ECO:0007669"/>
    <property type="project" value="InterPro"/>
</dbReference>
<feature type="compositionally biased region" description="Low complexity" evidence="1">
    <location>
        <begin position="132"/>
        <end position="143"/>
    </location>
</feature>
<dbReference type="InterPro" id="IPR002014">
    <property type="entry name" value="VHS_dom"/>
</dbReference>
<dbReference type="SUPFAM" id="SSF48464">
    <property type="entry name" value="ENTH/VHS domain"/>
    <property type="match status" value="1"/>
</dbReference>
<dbReference type="GO" id="GO:0043130">
    <property type="term" value="F:ubiquitin binding"/>
    <property type="evidence" value="ECO:0007669"/>
    <property type="project" value="InterPro"/>
</dbReference>
<feature type="compositionally biased region" description="Basic and acidic residues" evidence="1">
    <location>
        <begin position="204"/>
        <end position="276"/>
    </location>
</feature>
<feature type="compositionally biased region" description="Pro residues" evidence="1">
    <location>
        <begin position="101"/>
        <end position="110"/>
    </location>
</feature>
<dbReference type="GO" id="GO:0016192">
    <property type="term" value="P:vesicle-mediated transport"/>
    <property type="evidence" value="ECO:0007669"/>
    <property type="project" value="UniProtKB-ARBA"/>
</dbReference>
<comment type="caution">
    <text evidence="3">The sequence shown here is derived from an EMBL/GenBank/DDBJ whole genome shotgun (WGS) entry which is preliminary data.</text>
</comment>
<evidence type="ECO:0000313" key="3">
    <source>
        <dbReference type="EMBL" id="KAG5163445.1"/>
    </source>
</evidence>
<organism evidence="3">
    <name type="scientific">Psilocybe cubensis</name>
    <name type="common">Psychedelic mushroom</name>
    <name type="synonym">Stropharia cubensis</name>
    <dbReference type="NCBI Taxonomy" id="181762"/>
    <lineage>
        <taxon>Eukaryota</taxon>
        <taxon>Fungi</taxon>
        <taxon>Dikarya</taxon>
        <taxon>Basidiomycota</taxon>
        <taxon>Agaricomycotina</taxon>
        <taxon>Agaricomycetes</taxon>
        <taxon>Agaricomycetidae</taxon>
        <taxon>Agaricales</taxon>
        <taxon>Agaricineae</taxon>
        <taxon>Strophariaceae</taxon>
        <taxon>Psilocybe</taxon>
    </lineage>
</organism>
<feature type="compositionally biased region" description="Polar residues" evidence="1">
    <location>
        <begin position="117"/>
        <end position="126"/>
    </location>
</feature>
<feature type="region of interest" description="Disordered" evidence="1">
    <location>
        <begin position="1"/>
        <end position="21"/>
    </location>
</feature>
<reference evidence="3" key="1">
    <citation type="submission" date="2021-02" db="EMBL/GenBank/DDBJ databases">
        <title>Psilocybe cubensis genome.</title>
        <authorList>
            <person name="Mckernan K.J."/>
            <person name="Crawford S."/>
            <person name="Trippe A."/>
            <person name="Kane L.T."/>
            <person name="Mclaughlin S."/>
        </authorList>
    </citation>
    <scope>NUCLEOTIDE SEQUENCE [LARGE SCALE GENOMIC DNA]</scope>
    <source>
        <strain evidence="3">MGC-MH-2018</strain>
    </source>
</reference>
<dbReference type="PROSITE" id="PS50179">
    <property type="entry name" value="VHS"/>
    <property type="match status" value="1"/>
</dbReference>
<feature type="region of interest" description="Disordered" evidence="1">
    <location>
        <begin position="47"/>
        <end position="280"/>
    </location>
</feature>
<protein>
    <recommendedName>
        <fullName evidence="2">VHS domain-containing protein</fullName>
    </recommendedName>
</protein>
<dbReference type="EMBL" id="JAFIQS010000015">
    <property type="protein sequence ID" value="KAG5163445.1"/>
    <property type="molecule type" value="Genomic_DNA"/>
</dbReference>
<feature type="domain" description="VHS" evidence="2">
    <location>
        <begin position="291"/>
        <end position="323"/>
    </location>
</feature>
<dbReference type="Gene3D" id="1.25.40.90">
    <property type="match status" value="1"/>
</dbReference>
<accession>A0A8H8CFW0</accession>
<name>A0A8H8CFW0_PSICU</name>
<gene>
    <name evidence="3" type="ORF">JR316_011792</name>
</gene>
<proteinExistence type="predicted"/>
<sequence>MKKLFGHKPKTGKSALGSRDFSEVCSPAGSFADHAYSLPIQDGLRPPIPTPLYNKHATHGNPMAGPLNQPFAGHHVTDEELWEVVQPTPSSTADSPRIPGVQPPPPPSIKAPPSRSGSFTSLPQSHGTGGISASAAPPRSASPMSTVTNTSNKLVKNHPSVAAAGGGSRKKSQTSAPVAVGILRALEPPRMVPNDPQMMIPRASSEERRSVSDNGEREKKKGFWGSKDKERERERLKEMEREHQMREMAVARERERERETRPQEYERGREQRRDEDSQAELTRMIGKLPTSDDWALVLEVCDRASASEHNAKEAVRALRREFK</sequence>
<dbReference type="AlphaFoldDB" id="A0A8H8CFW0"/>
<evidence type="ECO:0000256" key="1">
    <source>
        <dbReference type="SAM" id="MobiDB-lite"/>
    </source>
</evidence>
<dbReference type="InterPro" id="IPR008942">
    <property type="entry name" value="ENTH_VHS"/>
</dbReference>
<dbReference type="GO" id="GO:0007034">
    <property type="term" value="P:vacuolar transport"/>
    <property type="evidence" value="ECO:0007669"/>
    <property type="project" value="UniProtKB-ARBA"/>
</dbReference>
<feature type="compositionally biased region" description="Polar residues" evidence="1">
    <location>
        <begin position="144"/>
        <end position="154"/>
    </location>
</feature>
<evidence type="ECO:0000259" key="2">
    <source>
        <dbReference type="PROSITE" id="PS50179"/>
    </source>
</evidence>